<name>A0ABP2Z324_9GAMM</name>
<keyword evidence="2" id="KW-1185">Reference proteome</keyword>
<organism evidence="1 2">
    <name type="scientific">Shewanella decolorationis S12</name>
    <dbReference type="NCBI Taxonomy" id="1353536"/>
    <lineage>
        <taxon>Bacteria</taxon>
        <taxon>Pseudomonadati</taxon>
        <taxon>Pseudomonadota</taxon>
        <taxon>Gammaproteobacteria</taxon>
        <taxon>Alteromonadales</taxon>
        <taxon>Shewanellaceae</taxon>
        <taxon>Shewanella</taxon>
    </lineage>
</organism>
<accession>A0ABP2Z324</accession>
<reference evidence="1 2" key="1">
    <citation type="journal article" date="2013" name="Genome Announc.">
        <title>Draft Genome Sequence of Shewanella decolorationis S12, a Dye-Degrading Bacterium Isolated from a Wastewater Treatment Plant.</title>
        <authorList>
            <person name="Xu M."/>
            <person name="Fang Y."/>
            <person name="Liu J."/>
            <person name="Chen X."/>
            <person name="Sun G."/>
            <person name="Guo J."/>
            <person name="Hua Z."/>
            <person name="Tu Q."/>
            <person name="Wu L."/>
            <person name="Zhou J."/>
            <person name="Liu X."/>
        </authorList>
    </citation>
    <scope>NUCLEOTIDE SEQUENCE [LARGE SCALE GENOMIC DNA]</scope>
    <source>
        <strain evidence="1 2">S12</strain>
    </source>
</reference>
<protein>
    <submittedName>
        <fullName evidence="1">Uncharacterized protein</fullName>
    </submittedName>
</protein>
<dbReference type="EMBL" id="AXZL01000067">
    <property type="protein sequence ID" value="ESE41025.1"/>
    <property type="molecule type" value="Genomic_DNA"/>
</dbReference>
<comment type="caution">
    <text evidence="1">The sequence shown here is derived from an EMBL/GenBank/DDBJ whole genome shotgun (WGS) entry which is preliminary data.</text>
</comment>
<sequence length="46" mass="5599">MQDCDINQADTKLHYLIKSRQHNNVRRLFYDMFLSKQEKLALRFLG</sequence>
<evidence type="ECO:0000313" key="1">
    <source>
        <dbReference type="EMBL" id="ESE41025.1"/>
    </source>
</evidence>
<evidence type="ECO:0000313" key="2">
    <source>
        <dbReference type="Proteomes" id="UP000017548"/>
    </source>
</evidence>
<gene>
    <name evidence="1" type="ORF">SHD_2230</name>
</gene>
<proteinExistence type="predicted"/>
<dbReference type="Proteomes" id="UP000017548">
    <property type="component" value="Unassembled WGS sequence"/>
</dbReference>